<dbReference type="InterPro" id="IPR034660">
    <property type="entry name" value="DinB/YfiT-like"/>
</dbReference>
<evidence type="ECO:0000313" key="2">
    <source>
        <dbReference type="EMBL" id="TKV60180.1"/>
    </source>
</evidence>
<sequence>MELPIYRSAIRQFGQRVGLVRDHQWGLSTPDPRWTVDGLVDHVTAGQLAVAAALGTAPPDGQTVDRPARWSAASAAALTAFGTVEDWSATVDGPDGPVPAGEVLWRAATELAIHTWDLARAIGAPDELPNDLLAHVLDQAREHGDRWFTADRYAPAIPVPGCTEDLIELLARAGRNRWWRRG</sequence>
<protein>
    <submittedName>
        <fullName evidence="2">TIGR03086 family protein</fullName>
    </submittedName>
</protein>
<dbReference type="InterPro" id="IPR024344">
    <property type="entry name" value="MDMPI_metal-binding"/>
</dbReference>
<dbReference type="RefSeq" id="WP_137447483.1">
    <property type="nucleotide sequence ID" value="NZ_SZZH01000001.1"/>
</dbReference>
<dbReference type="EMBL" id="SZZH01000001">
    <property type="protein sequence ID" value="TKV60180.1"/>
    <property type="molecule type" value="Genomic_DNA"/>
</dbReference>
<dbReference type="Pfam" id="PF11716">
    <property type="entry name" value="MDMPI_N"/>
    <property type="match status" value="1"/>
</dbReference>
<keyword evidence="3" id="KW-1185">Reference proteome</keyword>
<dbReference type="OrthoDB" id="5185819at2"/>
<dbReference type="NCBIfam" id="TIGR03083">
    <property type="entry name" value="maleylpyruvate isomerase family mycothiol-dependent enzyme"/>
    <property type="match status" value="1"/>
</dbReference>
<name>A0A4U6QII8_9ACTN</name>
<proteinExistence type="predicted"/>
<dbReference type="GO" id="GO:0046872">
    <property type="term" value="F:metal ion binding"/>
    <property type="evidence" value="ECO:0007669"/>
    <property type="project" value="InterPro"/>
</dbReference>
<dbReference type="SUPFAM" id="SSF109854">
    <property type="entry name" value="DinB/YfiT-like putative metalloenzymes"/>
    <property type="match status" value="1"/>
</dbReference>
<dbReference type="NCBIfam" id="TIGR03086">
    <property type="entry name" value="TIGR03086 family metal-binding protein"/>
    <property type="match status" value="1"/>
</dbReference>
<organism evidence="2 3">
    <name type="scientific">Nakamurella flava</name>
    <dbReference type="NCBI Taxonomy" id="2576308"/>
    <lineage>
        <taxon>Bacteria</taxon>
        <taxon>Bacillati</taxon>
        <taxon>Actinomycetota</taxon>
        <taxon>Actinomycetes</taxon>
        <taxon>Nakamurellales</taxon>
        <taxon>Nakamurellaceae</taxon>
        <taxon>Nakamurella</taxon>
    </lineage>
</organism>
<dbReference type="Proteomes" id="UP000306985">
    <property type="component" value="Unassembled WGS sequence"/>
</dbReference>
<gene>
    <name evidence="2" type="ORF">FDO65_00110</name>
</gene>
<feature type="domain" description="Mycothiol-dependent maleylpyruvate isomerase metal-binding" evidence="1">
    <location>
        <begin position="7"/>
        <end position="119"/>
    </location>
</feature>
<comment type="caution">
    <text evidence="2">The sequence shown here is derived from an EMBL/GenBank/DDBJ whole genome shotgun (WGS) entry which is preliminary data.</text>
</comment>
<accession>A0A4U6QII8</accession>
<dbReference type="AlphaFoldDB" id="A0A4U6QII8"/>
<dbReference type="InterPro" id="IPR017520">
    <property type="entry name" value="CHP03086"/>
</dbReference>
<dbReference type="Gene3D" id="1.20.120.450">
    <property type="entry name" value="dinb family like domain"/>
    <property type="match status" value="1"/>
</dbReference>
<reference evidence="2 3" key="1">
    <citation type="submission" date="2019-05" db="EMBL/GenBank/DDBJ databases">
        <title>Nakamurella sp. N5BH11, whole genome shotgun sequence.</title>
        <authorList>
            <person name="Tuo L."/>
        </authorList>
    </citation>
    <scope>NUCLEOTIDE SEQUENCE [LARGE SCALE GENOMIC DNA]</scope>
    <source>
        <strain evidence="2 3">N5BH11</strain>
    </source>
</reference>
<evidence type="ECO:0000313" key="3">
    <source>
        <dbReference type="Proteomes" id="UP000306985"/>
    </source>
</evidence>
<dbReference type="InterPro" id="IPR017517">
    <property type="entry name" value="Maleyloyr_isom"/>
</dbReference>
<evidence type="ECO:0000259" key="1">
    <source>
        <dbReference type="Pfam" id="PF11716"/>
    </source>
</evidence>